<dbReference type="GO" id="GO:0032259">
    <property type="term" value="P:methylation"/>
    <property type="evidence" value="ECO:0007669"/>
    <property type="project" value="UniProtKB-KW"/>
</dbReference>
<evidence type="ECO:0000256" key="2">
    <source>
        <dbReference type="ARBA" id="ARBA00022679"/>
    </source>
</evidence>
<dbReference type="InterPro" id="IPR050362">
    <property type="entry name" value="Cation-dep_OMT"/>
</dbReference>
<evidence type="ECO:0000256" key="3">
    <source>
        <dbReference type="ARBA" id="ARBA00022691"/>
    </source>
</evidence>
<dbReference type="SUPFAM" id="SSF53335">
    <property type="entry name" value="S-adenosyl-L-methionine-dependent methyltransferases"/>
    <property type="match status" value="1"/>
</dbReference>
<dbReference type="Proteomes" id="UP000030103">
    <property type="component" value="Unassembled WGS sequence"/>
</dbReference>
<dbReference type="Pfam" id="PF01596">
    <property type="entry name" value="Methyltransf_3"/>
    <property type="match status" value="1"/>
</dbReference>
<keyword evidence="2 4" id="KW-0808">Transferase</keyword>
<dbReference type="AlphaFoldDB" id="A0A0A2E0F4"/>
<dbReference type="eggNOG" id="COG4122">
    <property type="taxonomic scope" value="Bacteria"/>
</dbReference>
<sequence>MINFDAEEAYILQHTDAPEPVLAALERLAHIRLSRPRMISGTLQGRVLKMLVRLLKPKRILELGTYTGYSALCLAEGLPEGGHVDTVECDDEMEDFIRHFLRLSPYGHLVTLHLGEALELTHELMSRERYDMVYIDANKREYPAYYKAVMEYLPVGGILVADNTLWDGKLVQDPPPTDAQSVAIMAFNDLVQNDDRVENLILPLRDGLTIIYRIK</sequence>
<dbReference type="EMBL" id="JRFA01000031">
    <property type="protein sequence ID" value="KGN72331.1"/>
    <property type="molecule type" value="Genomic_DNA"/>
</dbReference>
<dbReference type="Gene3D" id="3.40.50.150">
    <property type="entry name" value="Vaccinia Virus protein VP39"/>
    <property type="match status" value="1"/>
</dbReference>
<protein>
    <submittedName>
        <fullName evidence="4">Methyltransferase</fullName>
    </submittedName>
</protein>
<dbReference type="RefSeq" id="WP_036875260.1">
    <property type="nucleotide sequence ID" value="NZ_JRFA01000031.1"/>
</dbReference>
<dbReference type="STRING" id="28115.HQ47_10350"/>
<accession>A0A0A2E0F4</accession>
<name>A0A0A2E0F4_9PORP</name>
<comment type="caution">
    <text evidence="4">The sequence shown here is derived from an EMBL/GenBank/DDBJ whole genome shotgun (WGS) entry which is preliminary data.</text>
</comment>
<dbReference type="PROSITE" id="PS51682">
    <property type="entry name" value="SAM_OMT_I"/>
    <property type="match status" value="1"/>
</dbReference>
<dbReference type="OrthoDB" id="9799672at2"/>
<dbReference type="GO" id="GO:0008171">
    <property type="term" value="F:O-methyltransferase activity"/>
    <property type="evidence" value="ECO:0007669"/>
    <property type="project" value="InterPro"/>
</dbReference>
<dbReference type="CDD" id="cd02440">
    <property type="entry name" value="AdoMet_MTases"/>
    <property type="match status" value="1"/>
</dbReference>
<dbReference type="InterPro" id="IPR002935">
    <property type="entry name" value="SAM_O-MeTrfase"/>
</dbReference>
<evidence type="ECO:0000256" key="1">
    <source>
        <dbReference type="ARBA" id="ARBA00022603"/>
    </source>
</evidence>
<evidence type="ECO:0000313" key="4">
    <source>
        <dbReference type="EMBL" id="KGN72331.1"/>
    </source>
</evidence>
<proteinExistence type="predicted"/>
<gene>
    <name evidence="4" type="ORF">HQ47_10350</name>
</gene>
<evidence type="ECO:0000313" key="5">
    <source>
        <dbReference type="Proteomes" id="UP000030103"/>
    </source>
</evidence>
<organism evidence="4 5">
    <name type="scientific">Porphyromonas macacae</name>
    <dbReference type="NCBI Taxonomy" id="28115"/>
    <lineage>
        <taxon>Bacteria</taxon>
        <taxon>Pseudomonadati</taxon>
        <taxon>Bacteroidota</taxon>
        <taxon>Bacteroidia</taxon>
        <taxon>Bacteroidales</taxon>
        <taxon>Porphyromonadaceae</taxon>
        <taxon>Porphyromonas</taxon>
    </lineage>
</organism>
<dbReference type="PANTHER" id="PTHR10509">
    <property type="entry name" value="O-METHYLTRANSFERASE-RELATED"/>
    <property type="match status" value="1"/>
</dbReference>
<keyword evidence="3" id="KW-0949">S-adenosyl-L-methionine</keyword>
<keyword evidence="1 4" id="KW-0489">Methyltransferase</keyword>
<dbReference type="GO" id="GO:0008757">
    <property type="term" value="F:S-adenosylmethionine-dependent methyltransferase activity"/>
    <property type="evidence" value="ECO:0007669"/>
    <property type="project" value="TreeGrafter"/>
</dbReference>
<keyword evidence="5" id="KW-1185">Reference proteome</keyword>
<dbReference type="PANTHER" id="PTHR10509:SF14">
    <property type="entry name" value="CAFFEOYL-COA O-METHYLTRANSFERASE 3-RELATED"/>
    <property type="match status" value="1"/>
</dbReference>
<dbReference type="InterPro" id="IPR029063">
    <property type="entry name" value="SAM-dependent_MTases_sf"/>
</dbReference>
<reference evidence="4 5" key="1">
    <citation type="submission" date="2014-09" db="EMBL/GenBank/DDBJ databases">
        <title>Draft Genome Sequence of Porphyromonas macacae COT-192_OH2859.</title>
        <authorList>
            <person name="Wallis C."/>
            <person name="Deusch O."/>
            <person name="O'Flynn C."/>
            <person name="Davis I."/>
            <person name="Horsfall A."/>
            <person name="Kirkwood N."/>
            <person name="Harris S."/>
            <person name="Eisen J.A."/>
            <person name="Coil D.A."/>
            <person name="Darling A.E."/>
            <person name="Jospin G."/>
            <person name="Alexiev A."/>
        </authorList>
    </citation>
    <scope>NUCLEOTIDE SEQUENCE [LARGE SCALE GENOMIC DNA]</scope>
    <source>
        <strain evidence="5">COT-192 OH2859</strain>
    </source>
</reference>